<organism evidence="2 3">
    <name type="scientific">Tritrichomonas foetus</name>
    <dbReference type="NCBI Taxonomy" id="1144522"/>
    <lineage>
        <taxon>Eukaryota</taxon>
        <taxon>Metamonada</taxon>
        <taxon>Parabasalia</taxon>
        <taxon>Tritrichomonadida</taxon>
        <taxon>Tritrichomonadidae</taxon>
        <taxon>Tritrichomonas</taxon>
    </lineage>
</organism>
<protein>
    <recommendedName>
        <fullName evidence="4">Serine-threonine/tyrosine-protein kinase catalytic domain-containing protein</fullName>
    </recommendedName>
</protein>
<keyword evidence="3" id="KW-1185">Reference proteome</keyword>
<dbReference type="AlphaFoldDB" id="A0A1J4KDM2"/>
<evidence type="ECO:0000256" key="1">
    <source>
        <dbReference type="SAM" id="Phobius"/>
    </source>
</evidence>
<keyword evidence="1" id="KW-0472">Membrane</keyword>
<proteinExistence type="predicted"/>
<evidence type="ECO:0000313" key="2">
    <source>
        <dbReference type="EMBL" id="OHT07557.1"/>
    </source>
</evidence>
<dbReference type="SUPFAM" id="SSF56112">
    <property type="entry name" value="Protein kinase-like (PK-like)"/>
    <property type="match status" value="1"/>
</dbReference>
<dbReference type="Gene3D" id="1.10.510.10">
    <property type="entry name" value="Transferase(Phosphotransferase) domain 1"/>
    <property type="match status" value="1"/>
</dbReference>
<dbReference type="EMBL" id="MLAK01000693">
    <property type="protein sequence ID" value="OHT07557.1"/>
    <property type="molecule type" value="Genomic_DNA"/>
</dbReference>
<reference evidence="2" key="1">
    <citation type="submission" date="2016-10" db="EMBL/GenBank/DDBJ databases">
        <authorList>
            <person name="Benchimol M."/>
            <person name="Almeida L.G."/>
            <person name="Vasconcelos A.T."/>
            <person name="Perreira-Neves A."/>
            <person name="Rosa I.A."/>
            <person name="Tasca T."/>
            <person name="Bogo M.R."/>
            <person name="de Souza W."/>
        </authorList>
    </citation>
    <scope>NUCLEOTIDE SEQUENCE [LARGE SCALE GENOMIC DNA]</scope>
    <source>
        <strain evidence="2">K</strain>
    </source>
</reference>
<sequence length="116" mass="13746">MPLLYSYAIVIFLCHCCILFVSQLLSGIKSTNLLKRHGPAQSEAIRKGERPKLDCLKTETLKFLEQCWDSDPEKRFSFEQIVEYLMKYMNSCKVYKFFFENVDYDDINEYISTFNI</sequence>
<dbReference type="RefSeq" id="XP_068360693.1">
    <property type="nucleotide sequence ID" value="XM_068492348.1"/>
</dbReference>
<name>A0A1J4KDM2_9EUKA</name>
<evidence type="ECO:0008006" key="4">
    <source>
        <dbReference type="Google" id="ProtNLM"/>
    </source>
</evidence>
<evidence type="ECO:0000313" key="3">
    <source>
        <dbReference type="Proteomes" id="UP000179807"/>
    </source>
</evidence>
<dbReference type="GeneID" id="94827052"/>
<dbReference type="VEuPathDB" id="TrichDB:TRFO_05192"/>
<comment type="caution">
    <text evidence="2">The sequence shown here is derived from an EMBL/GenBank/DDBJ whole genome shotgun (WGS) entry which is preliminary data.</text>
</comment>
<dbReference type="InterPro" id="IPR011009">
    <property type="entry name" value="Kinase-like_dom_sf"/>
</dbReference>
<keyword evidence="1" id="KW-0812">Transmembrane</keyword>
<dbReference type="Proteomes" id="UP000179807">
    <property type="component" value="Unassembled WGS sequence"/>
</dbReference>
<dbReference type="OrthoDB" id="369006at2759"/>
<feature type="transmembrane region" description="Helical" evidence="1">
    <location>
        <begin position="6"/>
        <end position="26"/>
    </location>
</feature>
<keyword evidence="1" id="KW-1133">Transmembrane helix</keyword>
<accession>A0A1J4KDM2</accession>
<gene>
    <name evidence="2" type="ORF">TRFO_05192</name>
</gene>